<gene>
    <name evidence="2" type="ORF">AVDCRST_MAG24-1382</name>
</gene>
<accession>A0A6J4LV83</accession>
<feature type="non-terminal residue" evidence="2">
    <location>
        <position position="29"/>
    </location>
</feature>
<sequence length="29" mass="3143">SSARSWPTPRGWRRTSARTCGRSGARPAA</sequence>
<proteinExistence type="predicted"/>
<dbReference type="AlphaFoldDB" id="A0A6J4LV83"/>
<organism evidence="2">
    <name type="scientific">uncultured Nocardioidaceae bacterium</name>
    <dbReference type="NCBI Taxonomy" id="253824"/>
    <lineage>
        <taxon>Bacteria</taxon>
        <taxon>Bacillati</taxon>
        <taxon>Actinomycetota</taxon>
        <taxon>Actinomycetes</taxon>
        <taxon>Propionibacteriales</taxon>
        <taxon>Nocardioidaceae</taxon>
        <taxon>environmental samples</taxon>
    </lineage>
</organism>
<evidence type="ECO:0000256" key="1">
    <source>
        <dbReference type="SAM" id="MobiDB-lite"/>
    </source>
</evidence>
<protein>
    <submittedName>
        <fullName evidence="2">Uncharacterized protein</fullName>
    </submittedName>
</protein>
<feature type="region of interest" description="Disordered" evidence="1">
    <location>
        <begin position="1"/>
        <end position="29"/>
    </location>
</feature>
<dbReference type="EMBL" id="CADCUF010000212">
    <property type="protein sequence ID" value="CAA9343219.1"/>
    <property type="molecule type" value="Genomic_DNA"/>
</dbReference>
<name>A0A6J4LV83_9ACTN</name>
<feature type="non-terminal residue" evidence="2">
    <location>
        <position position="1"/>
    </location>
</feature>
<evidence type="ECO:0000313" key="2">
    <source>
        <dbReference type="EMBL" id="CAA9343219.1"/>
    </source>
</evidence>
<reference evidence="2" key="1">
    <citation type="submission" date="2020-02" db="EMBL/GenBank/DDBJ databases">
        <authorList>
            <person name="Meier V. D."/>
        </authorList>
    </citation>
    <scope>NUCLEOTIDE SEQUENCE</scope>
    <source>
        <strain evidence="2">AVDCRST_MAG24</strain>
    </source>
</reference>